<evidence type="ECO:0000256" key="1">
    <source>
        <dbReference type="SAM" id="SignalP"/>
    </source>
</evidence>
<dbReference type="Proteomes" id="UP000287144">
    <property type="component" value="Unassembled WGS sequence"/>
</dbReference>
<dbReference type="EMBL" id="NKCK01000936">
    <property type="protein sequence ID" value="RSL76322.1"/>
    <property type="molecule type" value="Genomic_DNA"/>
</dbReference>
<feature type="chain" id="PRO_5019176354" evidence="1">
    <location>
        <begin position="19"/>
        <end position="66"/>
    </location>
</feature>
<protein>
    <submittedName>
        <fullName evidence="2">Uncharacterized protein</fullName>
    </submittedName>
</protein>
<keyword evidence="3" id="KW-1185">Reference proteome</keyword>
<accession>A0A428RFJ0</accession>
<reference evidence="2 3" key="1">
    <citation type="submission" date="2017-06" db="EMBL/GenBank/DDBJ databases">
        <title>Comparative genomic analysis of Ambrosia Fusariam Clade fungi.</title>
        <authorList>
            <person name="Stajich J.E."/>
            <person name="Carrillo J."/>
            <person name="Kijimoto T."/>
            <person name="Eskalen A."/>
            <person name="O'Donnell K."/>
            <person name="Kasson M."/>
        </authorList>
    </citation>
    <scope>NUCLEOTIDE SEQUENCE [LARGE SCALE GENOMIC DNA]</scope>
    <source>
        <strain evidence="2 3">NRRL62579</strain>
    </source>
</reference>
<evidence type="ECO:0000313" key="2">
    <source>
        <dbReference type="EMBL" id="RSL76322.1"/>
    </source>
</evidence>
<comment type="caution">
    <text evidence="2">The sequence shown here is derived from an EMBL/GenBank/DDBJ whole genome shotgun (WGS) entry which is preliminary data.</text>
</comment>
<keyword evidence="1" id="KW-0732">Signal</keyword>
<sequence length="66" mass="7123">MKITSALCALFLAMETVALPTNMPKGRSILAPRLVNTKRDEAQDGSDELRTPKESIKCLASGCKDS</sequence>
<evidence type="ECO:0000313" key="3">
    <source>
        <dbReference type="Proteomes" id="UP000287144"/>
    </source>
</evidence>
<gene>
    <name evidence="2" type="ORF">CEP52_017794</name>
</gene>
<proteinExistence type="predicted"/>
<organism evidence="2 3">
    <name type="scientific">Fusarium oligoseptatum</name>
    <dbReference type="NCBI Taxonomy" id="2604345"/>
    <lineage>
        <taxon>Eukaryota</taxon>
        <taxon>Fungi</taxon>
        <taxon>Dikarya</taxon>
        <taxon>Ascomycota</taxon>
        <taxon>Pezizomycotina</taxon>
        <taxon>Sordariomycetes</taxon>
        <taxon>Hypocreomycetidae</taxon>
        <taxon>Hypocreales</taxon>
        <taxon>Nectriaceae</taxon>
        <taxon>Fusarium</taxon>
        <taxon>Fusarium solani species complex</taxon>
    </lineage>
</organism>
<name>A0A428RFJ0_9HYPO</name>
<dbReference type="AlphaFoldDB" id="A0A428RFJ0"/>
<feature type="signal peptide" evidence="1">
    <location>
        <begin position="1"/>
        <end position="18"/>
    </location>
</feature>